<dbReference type="CDD" id="cd16012">
    <property type="entry name" value="ALP"/>
    <property type="match status" value="1"/>
</dbReference>
<dbReference type="InterPro" id="IPR018299">
    <property type="entry name" value="Alkaline_phosphatase_AS"/>
</dbReference>
<evidence type="ECO:0000256" key="3">
    <source>
        <dbReference type="ARBA" id="ARBA00022723"/>
    </source>
</evidence>
<feature type="binding site" evidence="8">
    <location>
        <position position="365"/>
    </location>
    <ligand>
        <name>Zn(2+)</name>
        <dbReference type="ChEBI" id="CHEBI:29105"/>
        <label>2</label>
    </ligand>
</feature>
<reference evidence="14 15" key="1">
    <citation type="journal article" date="2015" name="Genome Announc.">
        <title>Complete Genome Sequence of Steroid-Transforming Nocardioides simplex VKM Ac-2033D.</title>
        <authorList>
            <person name="Shtratnikova V.Y."/>
            <person name="Schelkunov M.I."/>
            <person name="Pekov Y.A."/>
            <person name="Fokina V.V."/>
            <person name="Logacheva M.D."/>
            <person name="Sokolov S.L."/>
            <person name="Bragin E.Y."/>
            <person name="Ashapkin V.V."/>
            <person name="Donova M.V."/>
        </authorList>
    </citation>
    <scope>NUCLEOTIDE SEQUENCE [LARGE SCALE GENOMIC DNA]</scope>
    <source>
        <strain evidence="14 15">VKM Ac-2033D</strain>
    </source>
</reference>
<evidence type="ECO:0000256" key="12">
    <source>
        <dbReference type="SAM" id="SignalP"/>
    </source>
</evidence>
<dbReference type="PANTHER" id="PTHR11596">
    <property type="entry name" value="ALKALINE PHOSPHATASE"/>
    <property type="match status" value="1"/>
</dbReference>
<feature type="binding site" evidence="8">
    <location>
        <position position="327"/>
    </location>
    <ligand>
        <name>Zn(2+)</name>
        <dbReference type="ChEBI" id="CHEBI:29105"/>
        <label>2</label>
    </ligand>
</feature>
<feature type="binding site" evidence="8">
    <location>
        <position position="323"/>
    </location>
    <ligand>
        <name>Zn(2+)</name>
        <dbReference type="ChEBI" id="CHEBI:29105"/>
        <label>2</label>
    </ligand>
</feature>
<comment type="cofactor">
    <cofactor evidence="8">
        <name>Zn(2+)</name>
        <dbReference type="ChEBI" id="CHEBI:29105"/>
    </cofactor>
    <text evidence="8">Binds 2 Zn(2+) ions.</text>
</comment>
<feature type="chain" id="PRO_5039022895" evidence="12">
    <location>
        <begin position="27"/>
        <end position="589"/>
    </location>
</feature>
<evidence type="ECO:0000256" key="2">
    <source>
        <dbReference type="ARBA" id="ARBA00022553"/>
    </source>
</evidence>
<dbReference type="Proteomes" id="UP000030300">
    <property type="component" value="Chromosome"/>
</dbReference>
<keyword evidence="6 8" id="KW-0460">Magnesium</keyword>
<evidence type="ECO:0000256" key="7">
    <source>
        <dbReference type="PIRSR" id="PIRSR601952-1"/>
    </source>
</evidence>
<keyword evidence="4 14" id="KW-0378">Hydrolase</keyword>
<keyword evidence="15" id="KW-1185">Reference proteome</keyword>
<feature type="binding site" evidence="8">
    <location>
        <position position="366"/>
    </location>
    <ligand>
        <name>Zn(2+)</name>
        <dbReference type="ChEBI" id="CHEBI:29105"/>
        <label>2</label>
    </ligand>
</feature>
<keyword evidence="2" id="KW-0597">Phosphoprotein</keyword>
<protein>
    <submittedName>
        <fullName evidence="14">Alkaline phosphatase</fullName>
        <ecNumber evidence="14">3.1.3.1</ecNumber>
    </submittedName>
</protein>
<dbReference type="KEGG" id="psim:KR76_20885"/>
<feature type="binding site" evidence="8">
    <location>
        <position position="159"/>
    </location>
    <ligand>
        <name>Mg(2+)</name>
        <dbReference type="ChEBI" id="CHEBI:18420"/>
    </ligand>
</feature>
<evidence type="ECO:0000256" key="9">
    <source>
        <dbReference type="PIRSR" id="PIRSR601952-3"/>
    </source>
</evidence>
<evidence type="ECO:0000256" key="8">
    <source>
        <dbReference type="PIRSR" id="PIRSR601952-2"/>
    </source>
</evidence>
<dbReference type="Gene3D" id="3.40.720.10">
    <property type="entry name" value="Alkaline Phosphatase, subunit A"/>
    <property type="match status" value="1"/>
</dbReference>
<proteinExistence type="inferred from homology"/>
<dbReference type="EC" id="3.1.3.1" evidence="14"/>
<dbReference type="SMART" id="SM00098">
    <property type="entry name" value="alkPPc"/>
    <property type="match status" value="1"/>
</dbReference>
<sequence length="589" mass="59919">MRSRFMATATAAVVLAGVAGVGGSVAAQASAAEAAAPTKAKNVIYLLGDGMGRTHVTAARERFYGAHGKLNMETMPAVGQVATYAVDKNSGQPGEADFHPNYVTDSASAATAWSSGVKTYNAALGVDAKGAVVPTVMEQAHAAGLATGNVSTAEITDATPAGQMSHALARGCQGPSYSAGSCQDLAITGSALPTDDVRVTPIADQIARNQTADVILGGGLSRFDAADQTALENNGYAVLGSPASQTVATKTDLANATGQKVFGLFNKGNLTVEKFKKANPGAPEAQEPTVADMTTKAISLLKAKSAASGNKGFYLQVEGALIDKRSHANDASQTLEEMKAFDDAVKVALDFAKQDGNTLVIVTADHECAGFNIIEKGSFTNAEAGTPPVNVDGGNPSNSSTPPRSSNQAKDPARSDFAPATFRTADDPAGVVDGTPQASLWLTYLSGNHTGADVPVFAYGPGSSALEGSIENTALFRIVRGALSLDGSGDPDPVTTATKTSLSGPAKARTGKKATAKVTVKVAVSPSAATGTVRITDKGKVVKTVALSGGKATVKLTLKKGKHKLVASYAGSTSYKPSASATITIRVVR</sequence>
<feature type="active site" description="Phosphoserine intermediate" evidence="7">
    <location>
        <position position="106"/>
    </location>
</feature>
<evidence type="ECO:0000259" key="13">
    <source>
        <dbReference type="Pfam" id="PF16640"/>
    </source>
</evidence>
<feature type="binding site" evidence="8">
    <location>
        <position position="318"/>
    </location>
    <ligand>
        <name>Mg(2+)</name>
        <dbReference type="ChEBI" id="CHEBI:18420"/>
    </ligand>
</feature>
<feature type="region of interest" description="Disordered" evidence="11">
    <location>
        <begin position="383"/>
        <end position="414"/>
    </location>
</feature>
<dbReference type="Pfam" id="PF16640">
    <property type="entry name" value="Big_3_5"/>
    <property type="match status" value="1"/>
</dbReference>
<organism evidence="14 15">
    <name type="scientific">Nocardioides simplex</name>
    <name type="common">Arthrobacter simplex</name>
    <dbReference type="NCBI Taxonomy" id="2045"/>
    <lineage>
        <taxon>Bacteria</taxon>
        <taxon>Bacillati</taxon>
        <taxon>Actinomycetota</taxon>
        <taxon>Actinomycetes</taxon>
        <taxon>Propionibacteriales</taxon>
        <taxon>Nocardioidaceae</taxon>
        <taxon>Pimelobacter</taxon>
    </lineage>
</organism>
<feature type="binding site" evidence="8">
    <location>
        <position position="49"/>
    </location>
    <ligand>
        <name>Zn(2+)</name>
        <dbReference type="ChEBI" id="CHEBI:29105"/>
        <label>2</label>
    </ligand>
</feature>
<dbReference type="InterPro" id="IPR017850">
    <property type="entry name" value="Alkaline_phosphatase_core_sf"/>
</dbReference>
<feature type="compositionally biased region" description="Low complexity" evidence="11">
    <location>
        <begin position="395"/>
        <end position="407"/>
    </location>
</feature>
<evidence type="ECO:0000256" key="5">
    <source>
        <dbReference type="ARBA" id="ARBA00022833"/>
    </source>
</evidence>
<evidence type="ECO:0000256" key="10">
    <source>
        <dbReference type="RuleBase" id="RU003946"/>
    </source>
</evidence>
<dbReference type="AlphaFoldDB" id="A0A0C5XMG9"/>
<dbReference type="PROSITE" id="PS00123">
    <property type="entry name" value="ALKALINE_PHOSPHATASE"/>
    <property type="match status" value="1"/>
</dbReference>
<evidence type="ECO:0000256" key="6">
    <source>
        <dbReference type="ARBA" id="ARBA00022842"/>
    </source>
</evidence>
<dbReference type="PANTHER" id="PTHR11596:SF5">
    <property type="entry name" value="ALKALINE PHOSPHATASE"/>
    <property type="match status" value="1"/>
</dbReference>
<dbReference type="SUPFAM" id="SSF53649">
    <property type="entry name" value="Alkaline phosphatase-like"/>
    <property type="match status" value="1"/>
</dbReference>
<feature type="binding site" evidence="8">
    <location>
        <position position="157"/>
    </location>
    <ligand>
        <name>Mg(2+)</name>
        <dbReference type="ChEBI" id="CHEBI:18420"/>
    </ligand>
</feature>
<comment type="cofactor">
    <cofactor evidence="8">
        <name>Mg(2+)</name>
        <dbReference type="ChEBI" id="CHEBI:18420"/>
    </cofactor>
    <text evidence="8">Binds 1 Mg(2+) ion.</text>
</comment>
<feature type="signal peptide" evidence="12">
    <location>
        <begin position="1"/>
        <end position="26"/>
    </location>
</feature>
<feature type="domain" description="Bacterial Ig-like" evidence="13">
    <location>
        <begin position="504"/>
        <end position="587"/>
    </location>
</feature>
<dbReference type="Gene3D" id="2.60.40.10">
    <property type="entry name" value="Immunoglobulins"/>
    <property type="match status" value="1"/>
</dbReference>
<keyword evidence="5 8" id="KW-0862">Zinc</keyword>
<dbReference type="GO" id="GO:0005975">
    <property type="term" value="P:carbohydrate metabolic process"/>
    <property type="evidence" value="ECO:0007669"/>
    <property type="project" value="UniProtKB-ARBA"/>
</dbReference>
<keyword evidence="9" id="KW-1015">Disulfide bond</keyword>
<dbReference type="PRINTS" id="PR00113">
    <property type="entry name" value="ALKPHPHTASE"/>
</dbReference>
<dbReference type="InterPro" id="IPR001952">
    <property type="entry name" value="Alkaline_phosphatase"/>
</dbReference>
<dbReference type="GO" id="GO:0004035">
    <property type="term" value="F:alkaline phosphatase activity"/>
    <property type="evidence" value="ECO:0007669"/>
    <property type="project" value="UniProtKB-EC"/>
</dbReference>
<dbReference type="Pfam" id="PF00245">
    <property type="entry name" value="Alk_phosphatase"/>
    <property type="match status" value="1"/>
</dbReference>
<dbReference type="HOGENOM" id="CLU_008539_0_1_11"/>
<keyword evidence="3 8" id="KW-0479">Metal-binding</keyword>
<evidence type="ECO:0000313" key="14">
    <source>
        <dbReference type="EMBL" id="AJR18657.1"/>
    </source>
</evidence>
<name>A0A0C5XMG9_NOCSI</name>
<feature type="binding site" evidence="8">
    <location>
        <position position="449"/>
    </location>
    <ligand>
        <name>Zn(2+)</name>
        <dbReference type="ChEBI" id="CHEBI:29105"/>
        <label>2</label>
    </ligand>
</feature>
<dbReference type="EMBL" id="CP009896">
    <property type="protein sequence ID" value="AJR18657.1"/>
    <property type="molecule type" value="Genomic_DNA"/>
</dbReference>
<dbReference type="STRING" id="2045.KR76_20885"/>
<keyword evidence="12" id="KW-0732">Signal</keyword>
<dbReference type="InterPro" id="IPR032109">
    <property type="entry name" value="Big_3_5"/>
</dbReference>
<accession>A0A0C5XMG9</accession>
<dbReference type="GO" id="GO:0046872">
    <property type="term" value="F:metal ion binding"/>
    <property type="evidence" value="ECO:0007669"/>
    <property type="project" value="UniProtKB-KW"/>
</dbReference>
<comment type="similarity">
    <text evidence="1 10">Belongs to the alkaline phosphatase family.</text>
</comment>
<dbReference type="InterPro" id="IPR013783">
    <property type="entry name" value="Ig-like_fold"/>
</dbReference>
<evidence type="ECO:0000313" key="15">
    <source>
        <dbReference type="Proteomes" id="UP000030300"/>
    </source>
</evidence>
<evidence type="ECO:0000256" key="4">
    <source>
        <dbReference type="ARBA" id="ARBA00022801"/>
    </source>
</evidence>
<feature type="binding site" evidence="8">
    <location>
        <position position="49"/>
    </location>
    <ligand>
        <name>Mg(2+)</name>
        <dbReference type="ChEBI" id="CHEBI:18420"/>
    </ligand>
</feature>
<gene>
    <name evidence="14" type="ORF">KR76_20885</name>
</gene>
<feature type="disulfide bond" evidence="9">
    <location>
        <begin position="172"/>
        <end position="182"/>
    </location>
</feature>
<evidence type="ECO:0000256" key="11">
    <source>
        <dbReference type="SAM" id="MobiDB-lite"/>
    </source>
</evidence>
<evidence type="ECO:0000256" key="1">
    <source>
        <dbReference type="ARBA" id="ARBA00005984"/>
    </source>
</evidence>
<feature type="region of interest" description="Disordered" evidence="11">
    <location>
        <begin position="488"/>
        <end position="509"/>
    </location>
</feature>